<sequence>MDAEGHLTAVELADDLGCSERTIRSDVGVLRDAMAREGLHTTVDARRGAGIGLTVVPGEHDSLLRLLGESDTSMHPRFERLCQEILLMVATPGPHSSRSLASALYRTPTQVQRDLHWWRGVLGKRHLASVKGRSVDVEGDEWALRGFVMSLLFALAPPAVRSHILPMLTDGLSAEDLAAIEECEEDLQDVLGFEFSGNAAWQLSVYLVLMLVRIRLGHVIESWPHGQEPHGVLRKLGAKLERRCAVAVSDAELALLWDMARCCTWQWSLAALDAAEPSERARTIVGAMDRALAAAFGEPLSPALIKPLAILVESSLVRRACGLSALNPNECSVKYDAMDAAAAVSSVLCSVPEFVDADLYGSDYGRLLLALLDYIESTGSLRSLRVGLVVNSGIDLAIWGAARIERLSPRLKVVDVLNGQRVEAAGGLAAADLERFDFLVSFEPLSVDYPSITVSPAVSRADVDAIIDSIPLWRRGRTPIPWARKTLPALADAHGLVGALYEDLCAEGLLAMGEERFRWLLRELSCVKGRTLVWCWCGPDVKAAGIRIYTVSGAPQGAVQWPSVAVLVLPISERGQLAVQTRWFKQLVAEFADLGTPADDEFLSTLTRQEGAVWA</sequence>
<evidence type="ECO:0000256" key="1">
    <source>
        <dbReference type="ARBA" id="ARBA00023015"/>
    </source>
</evidence>
<comment type="caution">
    <text evidence="4">The sequence shown here is derived from an EMBL/GenBank/DDBJ whole genome shotgun (WGS) entry which is preliminary data.</text>
</comment>
<evidence type="ECO:0000256" key="2">
    <source>
        <dbReference type="ARBA" id="ARBA00023163"/>
    </source>
</evidence>
<name>A0AAV5AXC7_9ACTN</name>
<organism evidence="4 5">
    <name type="scientific">Granulimonas faecalis</name>
    <dbReference type="NCBI Taxonomy" id="2894155"/>
    <lineage>
        <taxon>Bacteria</taxon>
        <taxon>Bacillati</taxon>
        <taxon>Actinomycetota</taxon>
        <taxon>Coriobacteriia</taxon>
        <taxon>Coriobacteriales</taxon>
        <taxon>Kribbibacteriaceae</taxon>
        <taxon>Granulimonas</taxon>
    </lineage>
</organism>
<keyword evidence="1" id="KW-0805">Transcription regulation</keyword>
<dbReference type="Pfam" id="PF08279">
    <property type="entry name" value="HTH_11"/>
    <property type="match status" value="1"/>
</dbReference>
<evidence type="ECO:0000259" key="3">
    <source>
        <dbReference type="Pfam" id="PF08279"/>
    </source>
</evidence>
<dbReference type="AlphaFoldDB" id="A0AAV5AXC7"/>
<dbReference type="InterPro" id="IPR013196">
    <property type="entry name" value="HTH_11"/>
</dbReference>
<proteinExistence type="predicted"/>
<gene>
    <name evidence="4" type="ORF">ATOP_01700</name>
</gene>
<evidence type="ECO:0000313" key="5">
    <source>
        <dbReference type="Proteomes" id="UP001055025"/>
    </source>
</evidence>
<dbReference type="EMBL" id="BQKC01000001">
    <property type="protein sequence ID" value="GJM54515.1"/>
    <property type="molecule type" value="Genomic_DNA"/>
</dbReference>
<reference evidence="4" key="1">
    <citation type="journal article" date="2022" name="Int. J. Syst. Evol. Microbiol.">
        <title>Granulimonas faecalis gen. nov., sp. nov., and Leptogranulimonas caecicola gen. nov., sp. nov., novel lactate-producing Atopobiaceae bacteria isolated from mouse intestines, and an emended description of the family Atopobiaceae.</title>
        <authorList>
            <person name="Morinaga K."/>
            <person name="Kusada H."/>
            <person name="Sakamoto S."/>
            <person name="Murakami T."/>
            <person name="Toyoda A."/>
            <person name="Mori H."/>
            <person name="Meng X.Y."/>
            <person name="Takashino M."/>
            <person name="Murotomi K."/>
            <person name="Tamaki H."/>
        </authorList>
    </citation>
    <scope>NUCLEOTIDE SEQUENCE</scope>
    <source>
        <strain evidence="4">OPF53</strain>
    </source>
</reference>
<dbReference type="Proteomes" id="UP001055025">
    <property type="component" value="Unassembled WGS sequence"/>
</dbReference>
<feature type="domain" description="Helix-turn-helix type 11" evidence="3">
    <location>
        <begin position="2"/>
        <end position="51"/>
    </location>
</feature>
<dbReference type="PANTHER" id="PTHR30185">
    <property type="entry name" value="CRYPTIC BETA-GLUCOSIDE BGL OPERON ANTITERMINATOR"/>
    <property type="match status" value="1"/>
</dbReference>
<dbReference type="InterPro" id="IPR050661">
    <property type="entry name" value="BglG_antiterminators"/>
</dbReference>
<accession>A0AAV5AXC7</accession>
<keyword evidence="5" id="KW-1185">Reference proteome</keyword>
<protein>
    <recommendedName>
        <fullName evidence="3">Helix-turn-helix type 11 domain-containing protein</fullName>
    </recommendedName>
</protein>
<keyword evidence="2" id="KW-0804">Transcription</keyword>
<evidence type="ECO:0000313" key="4">
    <source>
        <dbReference type="EMBL" id="GJM54515.1"/>
    </source>
</evidence>
<dbReference type="PANTHER" id="PTHR30185:SF18">
    <property type="entry name" value="TRANSCRIPTIONAL REGULATOR MTLR"/>
    <property type="match status" value="1"/>
</dbReference>